<keyword evidence="3" id="KW-0472">Membrane</keyword>
<evidence type="ECO:0000256" key="3">
    <source>
        <dbReference type="ARBA" id="ARBA00023136"/>
    </source>
</evidence>
<name>A0A8T0CWB9_CORYI</name>
<proteinExistence type="predicted"/>
<organism evidence="5 6">
    <name type="scientific">Corymbia citriodora subsp. variegata</name>
    <dbReference type="NCBI Taxonomy" id="360336"/>
    <lineage>
        <taxon>Eukaryota</taxon>
        <taxon>Viridiplantae</taxon>
        <taxon>Streptophyta</taxon>
        <taxon>Embryophyta</taxon>
        <taxon>Tracheophyta</taxon>
        <taxon>Spermatophyta</taxon>
        <taxon>Magnoliopsida</taxon>
        <taxon>eudicotyledons</taxon>
        <taxon>Gunneridae</taxon>
        <taxon>Pentapetalae</taxon>
        <taxon>rosids</taxon>
        <taxon>malvids</taxon>
        <taxon>Myrtales</taxon>
        <taxon>Myrtaceae</taxon>
        <taxon>Myrtoideae</taxon>
        <taxon>Eucalypteae</taxon>
        <taxon>Corymbia</taxon>
    </lineage>
</organism>
<evidence type="ECO:0000256" key="2">
    <source>
        <dbReference type="ARBA" id="ARBA00022989"/>
    </source>
</evidence>
<keyword evidence="2" id="KW-1133">Transmembrane helix</keyword>
<dbReference type="GO" id="GO:0005524">
    <property type="term" value="F:ATP binding"/>
    <property type="evidence" value="ECO:0007669"/>
    <property type="project" value="InterPro"/>
</dbReference>
<dbReference type="InterPro" id="IPR036640">
    <property type="entry name" value="ABC1_TM_sf"/>
</dbReference>
<dbReference type="Gramene" id="rna-gnl|WGS:JABURB|Cocit.L5628.1">
    <property type="protein sequence ID" value="cds-KAF7850295.1"/>
    <property type="gene ID" value="gene-BT93_L5628"/>
</dbReference>
<dbReference type="GO" id="GO:0016020">
    <property type="term" value="C:membrane"/>
    <property type="evidence" value="ECO:0007669"/>
    <property type="project" value="InterPro"/>
</dbReference>
<dbReference type="Gene3D" id="1.20.1560.10">
    <property type="entry name" value="ABC transporter type 1, transmembrane domain"/>
    <property type="match status" value="1"/>
</dbReference>
<dbReference type="EMBL" id="MU089622">
    <property type="protein sequence ID" value="KAF7850295.1"/>
    <property type="molecule type" value="Genomic_DNA"/>
</dbReference>
<gene>
    <name evidence="5" type="ORF">BT93_L5628</name>
</gene>
<dbReference type="Proteomes" id="UP000806378">
    <property type="component" value="Unassembled WGS sequence"/>
</dbReference>
<comment type="caution">
    <text evidence="5">The sequence shown here is derived from an EMBL/GenBank/DDBJ whole genome shotgun (WGS) entry which is preliminary data.</text>
</comment>
<keyword evidence="6" id="KW-1185">Reference proteome</keyword>
<evidence type="ECO:0000256" key="4">
    <source>
        <dbReference type="SAM" id="SignalP"/>
    </source>
</evidence>
<sequence length="88" mass="9768">MFFMISLLVTVNGVMSLIISKVTYHGQKAYAKVINVVEQTSSWIMTVASFIGEEQVITNHGKFLVNAYKPEVHESLLGITFDAYALAI</sequence>
<feature type="chain" id="PRO_5035887307" evidence="4">
    <location>
        <begin position="17"/>
        <end position="88"/>
    </location>
</feature>
<evidence type="ECO:0000256" key="1">
    <source>
        <dbReference type="ARBA" id="ARBA00022692"/>
    </source>
</evidence>
<evidence type="ECO:0000313" key="5">
    <source>
        <dbReference type="EMBL" id="KAF7850295.1"/>
    </source>
</evidence>
<accession>A0A8T0CWB9</accession>
<evidence type="ECO:0000313" key="6">
    <source>
        <dbReference type="Proteomes" id="UP000806378"/>
    </source>
</evidence>
<feature type="signal peptide" evidence="4">
    <location>
        <begin position="1"/>
        <end position="16"/>
    </location>
</feature>
<dbReference type="AlphaFoldDB" id="A0A8T0CWB9"/>
<keyword evidence="1" id="KW-0812">Transmembrane</keyword>
<protein>
    <submittedName>
        <fullName evidence="5">Uncharacterized protein</fullName>
    </submittedName>
</protein>
<keyword evidence="4" id="KW-0732">Signal</keyword>
<reference evidence="5" key="1">
    <citation type="submission" date="2020-05" db="EMBL/GenBank/DDBJ databases">
        <title>WGS assembly of Corymbia citriodora subspecies variegata.</title>
        <authorList>
            <person name="Barry K."/>
            <person name="Hundley H."/>
            <person name="Shu S."/>
            <person name="Jenkins J."/>
            <person name="Grimwood J."/>
            <person name="Baten A."/>
        </authorList>
    </citation>
    <scope>NUCLEOTIDE SEQUENCE</scope>
    <source>
        <strain evidence="5">CV2-018</strain>
    </source>
</reference>